<dbReference type="InterPro" id="IPR000716">
    <property type="entry name" value="Thyroglobulin_1"/>
</dbReference>
<dbReference type="GO" id="GO:0005518">
    <property type="term" value="F:collagen binding"/>
    <property type="evidence" value="ECO:0007669"/>
    <property type="project" value="TreeGrafter"/>
</dbReference>
<evidence type="ECO:0000256" key="7">
    <source>
        <dbReference type="ARBA" id="ARBA00023157"/>
    </source>
</evidence>
<dbReference type="CDD" id="cd00191">
    <property type="entry name" value="TY"/>
    <property type="match status" value="1"/>
</dbReference>
<keyword evidence="5" id="KW-0106">Calcium</keyword>
<dbReference type="PROSITE" id="PS51162">
    <property type="entry name" value="THYROGLOBULIN_1_2"/>
    <property type="match status" value="1"/>
</dbReference>
<dbReference type="PROSITE" id="PS51465">
    <property type="entry name" value="KAZAL_2"/>
    <property type="match status" value="1"/>
</dbReference>
<evidence type="ECO:0000256" key="9">
    <source>
        <dbReference type="ARBA" id="ARBA00023207"/>
    </source>
</evidence>
<evidence type="ECO:0000256" key="4">
    <source>
        <dbReference type="ARBA" id="ARBA00022729"/>
    </source>
</evidence>
<accession>A0A9L0JB35</accession>
<proteinExistence type="predicted"/>
<evidence type="ECO:0000256" key="2">
    <source>
        <dbReference type="ARBA" id="ARBA00022525"/>
    </source>
</evidence>
<dbReference type="SMART" id="SM00211">
    <property type="entry name" value="TY"/>
    <property type="match status" value="1"/>
</dbReference>
<keyword evidence="2" id="KW-0964">Secreted</keyword>
<dbReference type="PANTHER" id="PTHR13866:SF21">
    <property type="entry name" value="TESTICAN-3"/>
    <property type="match status" value="1"/>
</dbReference>
<evidence type="ECO:0000256" key="10">
    <source>
        <dbReference type="PROSITE-ProRule" id="PRU00500"/>
    </source>
</evidence>
<comment type="subcellular location">
    <subcellularLocation>
        <location evidence="1">Secreted</location>
        <location evidence="1">Extracellular space</location>
        <location evidence="1">Extracellular matrix</location>
    </subcellularLocation>
</comment>
<feature type="domain" description="Thyroglobulin type-1" evidence="13">
    <location>
        <begin position="271"/>
        <end position="337"/>
    </location>
</feature>
<sequence>MLKVSAVLCVCAAAWCSQALAAAAAVSAAGGRSDGGNFLDDKQWLTTISQYDKEVGQWNKFRDDDYFRTWSPGKAFDQAIDPAKDPCLKMKCSRHKVCITQDSQTAICVSHRQLTHSMKDAGVGHKQWRGPISSTCKQCPVVYTSPVCGSDGHTYSSQCKLEYQTCVLGKQISVKCEGRCPCPSDKSTSTSRNVKRGFDTSILPICKDSLGWMFNRLDTNYDLLLDQSELGSIYLDKNEQCTKAFFNSCDTYKDSLISNNEWCYCFQRQQDPPCQTELSNIQKRQGIKKLLGQYIPLCDEDGYYKPTQCHGSVGQCWCVDRYGNEVMGSRTNGVADCAIDFEISGDFASGDFHEWADDEDDEDDIMNDEDEIEDDDEDEGDDDDDGDDHDGYI</sequence>
<evidence type="ECO:0000256" key="11">
    <source>
        <dbReference type="SAM" id="MobiDB-lite"/>
    </source>
</evidence>
<feature type="disulfide bond" evidence="10">
    <location>
        <begin position="309"/>
        <end position="316"/>
    </location>
</feature>
<dbReference type="FunFam" id="3.30.60.30:FF:000003">
    <property type="entry name" value="SPARC/osteonectin, cwcv and kazal-like domains proteoglycan 3"/>
    <property type="match status" value="1"/>
</dbReference>
<dbReference type="GO" id="GO:0050840">
    <property type="term" value="F:extracellular matrix binding"/>
    <property type="evidence" value="ECO:0007669"/>
    <property type="project" value="TreeGrafter"/>
</dbReference>
<keyword evidence="8" id="KW-0325">Glycoprotein</keyword>
<evidence type="ECO:0000256" key="1">
    <source>
        <dbReference type="ARBA" id="ARBA00004498"/>
    </source>
</evidence>
<dbReference type="Pfam" id="PF07648">
    <property type="entry name" value="Kazal_2"/>
    <property type="match status" value="1"/>
</dbReference>
<evidence type="ECO:0000256" key="8">
    <source>
        <dbReference type="ARBA" id="ARBA00023180"/>
    </source>
</evidence>
<feature type="signal peptide" evidence="12">
    <location>
        <begin position="1"/>
        <end position="21"/>
    </location>
</feature>
<keyword evidence="7 10" id="KW-1015">Disulfide bond</keyword>
<dbReference type="InterPro" id="IPR036857">
    <property type="entry name" value="Thyroglobulin_1_sf"/>
</dbReference>
<feature type="domain" description="Kazal-like" evidence="14">
    <location>
        <begin position="130"/>
        <end position="181"/>
    </location>
</feature>
<dbReference type="Proteomes" id="UP000694387">
    <property type="component" value="Chromosome 3"/>
</dbReference>
<keyword evidence="3" id="KW-0272">Extracellular matrix</keyword>
<dbReference type="SUPFAM" id="SSF47473">
    <property type="entry name" value="EF-hand"/>
    <property type="match status" value="1"/>
</dbReference>
<gene>
    <name evidence="15" type="primary">SPOCK3</name>
</gene>
<keyword evidence="16" id="KW-1185">Reference proteome</keyword>
<dbReference type="CDD" id="cd00104">
    <property type="entry name" value="KAZAL_FS"/>
    <property type="match status" value="1"/>
</dbReference>
<dbReference type="InterPro" id="IPR002350">
    <property type="entry name" value="Kazal_dom"/>
</dbReference>
<feature type="region of interest" description="Disordered" evidence="11">
    <location>
        <begin position="350"/>
        <end position="393"/>
    </location>
</feature>
<dbReference type="SMART" id="SM00280">
    <property type="entry name" value="KAZAL"/>
    <property type="match status" value="1"/>
</dbReference>
<dbReference type="GO" id="GO:0005615">
    <property type="term" value="C:extracellular space"/>
    <property type="evidence" value="ECO:0007669"/>
    <property type="project" value="TreeGrafter"/>
</dbReference>
<dbReference type="GO" id="GO:0005509">
    <property type="term" value="F:calcium ion binding"/>
    <property type="evidence" value="ECO:0007669"/>
    <property type="project" value="InterPro"/>
</dbReference>
<dbReference type="SUPFAM" id="SSF100895">
    <property type="entry name" value="Kazal-type serine protease inhibitors"/>
    <property type="match status" value="1"/>
</dbReference>
<dbReference type="InterPro" id="IPR019577">
    <property type="entry name" value="SPARC/Testican_Ca-bd-dom"/>
</dbReference>
<dbReference type="Pfam" id="PF00086">
    <property type="entry name" value="Thyroglobulin_1"/>
    <property type="match status" value="1"/>
</dbReference>
<evidence type="ECO:0000313" key="16">
    <source>
        <dbReference type="Proteomes" id="UP000694387"/>
    </source>
</evidence>
<name>A0A9L0JB35_EQUAS</name>
<evidence type="ECO:0000259" key="13">
    <source>
        <dbReference type="PROSITE" id="PS51162"/>
    </source>
</evidence>
<organism evidence="15 16">
    <name type="scientific">Equus asinus</name>
    <name type="common">Donkey</name>
    <name type="synonym">Equus africanus asinus</name>
    <dbReference type="NCBI Taxonomy" id="9793"/>
    <lineage>
        <taxon>Eukaryota</taxon>
        <taxon>Metazoa</taxon>
        <taxon>Chordata</taxon>
        <taxon>Craniata</taxon>
        <taxon>Vertebrata</taxon>
        <taxon>Euteleostomi</taxon>
        <taxon>Mammalia</taxon>
        <taxon>Eutheria</taxon>
        <taxon>Laurasiatheria</taxon>
        <taxon>Perissodactyla</taxon>
        <taxon>Equidae</taxon>
        <taxon>Equus</taxon>
    </lineage>
</organism>
<dbReference type="InterPro" id="IPR011992">
    <property type="entry name" value="EF-hand-dom_pair"/>
</dbReference>
<evidence type="ECO:0000256" key="6">
    <source>
        <dbReference type="ARBA" id="ARBA00022974"/>
    </source>
</evidence>
<keyword evidence="6" id="KW-0654">Proteoglycan</keyword>
<dbReference type="Pfam" id="PF10591">
    <property type="entry name" value="SPARC_Ca_bdg"/>
    <property type="match status" value="1"/>
</dbReference>
<feature type="chain" id="PRO_5040450161" evidence="12">
    <location>
        <begin position="22"/>
        <end position="393"/>
    </location>
</feature>
<dbReference type="Gene3D" id="1.10.238.10">
    <property type="entry name" value="EF-hand"/>
    <property type="match status" value="1"/>
</dbReference>
<evidence type="ECO:0000256" key="5">
    <source>
        <dbReference type="ARBA" id="ARBA00022837"/>
    </source>
</evidence>
<reference evidence="15" key="3">
    <citation type="submission" date="2025-09" db="UniProtKB">
        <authorList>
            <consortium name="Ensembl"/>
        </authorList>
    </citation>
    <scope>IDENTIFICATION</scope>
</reference>
<keyword evidence="9" id="KW-0357">Heparan sulfate</keyword>
<dbReference type="Ensembl" id="ENSEAST00005078835.1">
    <property type="protein sequence ID" value="ENSEASP00005047222.1"/>
    <property type="gene ID" value="ENSEASG00005021900.2"/>
</dbReference>
<comment type="caution">
    <text evidence="10">Lacks conserved residue(s) required for the propagation of feature annotation.</text>
</comment>
<dbReference type="GeneTree" id="ENSGT00940000157828"/>
<dbReference type="FunFam" id="4.10.800.10:FF:000001">
    <property type="entry name" value="Testican-3 isoform 2"/>
    <property type="match status" value="1"/>
</dbReference>
<dbReference type="Gene3D" id="4.10.800.10">
    <property type="entry name" value="Thyroglobulin type-1"/>
    <property type="match status" value="1"/>
</dbReference>
<feature type="compositionally biased region" description="Acidic residues" evidence="11">
    <location>
        <begin position="356"/>
        <end position="393"/>
    </location>
</feature>
<dbReference type="PROSITE" id="PS00484">
    <property type="entry name" value="THYROGLOBULIN_1_1"/>
    <property type="match status" value="1"/>
</dbReference>
<reference evidence="15 16" key="1">
    <citation type="journal article" date="2020" name="Nat. Commun.">
        <title>Donkey genomes provide new insights into domestication and selection for coat color.</title>
        <authorList>
            <person name="Wang"/>
            <person name="C."/>
            <person name="Li"/>
            <person name="H."/>
            <person name="Guo"/>
            <person name="Y."/>
            <person name="Huang"/>
            <person name="J."/>
            <person name="Sun"/>
            <person name="Y."/>
            <person name="Min"/>
            <person name="J."/>
            <person name="Wang"/>
            <person name="J."/>
            <person name="Fang"/>
            <person name="X."/>
            <person name="Zhao"/>
            <person name="Z."/>
            <person name="Wang"/>
            <person name="S."/>
            <person name="Zhang"/>
            <person name="Y."/>
            <person name="Liu"/>
            <person name="Q."/>
            <person name="Jiang"/>
            <person name="Q."/>
            <person name="Wang"/>
            <person name="X."/>
            <person name="Guo"/>
            <person name="Y."/>
            <person name="Yang"/>
            <person name="C."/>
            <person name="Wang"/>
            <person name="Y."/>
            <person name="Tian"/>
            <person name="F."/>
            <person name="Zhuang"/>
            <person name="G."/>
            <person name="Fan"/>
            <person name="Y."/>
            <person name="Gao"/>
            <person name="Q."/>
            <person name="Li"/>
            <person name="Y."/>
            <person name="Ju"/>
            <person name="Z."/>
            <person name="Li"/>
            <person name="J."/>
            <person name="Li"/>
            <person name="R."/>
            <person name="Hou"/>
            <person name="M."/>
            <person name="Yang"/>
            <person name="G."/>
            <person name="Liu"/>
            <person name="G."/>
            <person name="Liu"/>
            <person name="W."/>
            <person name="Guo"/>
            <person name="J."/>
            <person name="Pan"/>
            <person name="S."/>
            <person name="Fan"/>
            <person name="G."/>
            <person name="Zhang"/>
            <person name="W."/>
            <person name="Zhang"/>
            <person name="R."/>
            <person name="Yu"/>
            <person name="J."/>
            <person name="Zhang"/>
            <person name="X."/>
            <person name="Yin"/>
            <person name="Q."/>
            <person name="Ji"/>
            <person name="C."/>
            <person name="Jin"/>
            <person name="Y."/>
            <person name="Yue"/>
            <person name="G."/>
            <person name="Liu"/>
            <person name="M."/>
            <person name="Xu"/>
            <person name="J."/>
            <person name="Liu"/>
            <person name="S."/>
            <person name="Jordana"/>
            <person name="J."/>
            <person name="Noce"/>
            <person name="A."/>
            <person name="Amills"/>
            <person name="M."/>
            <person name="Wu"/>
            <person name="D.D."/>
            <person name="Li"/>
            <person name="S."/>
            <person name="Zhou"/>
            <person name="X. and Zhong"/>
            <person name="J."/>
        </authorList>
    </citation>
    <scope>NUCLEOTIDE SEQUENCE [LARGE SCALE GENOMIC DNA]</scope>
</reference>
<evidence type="ECO:0000259" key="14">
    <source>
        <dbReference type="PROSITE" id="PS51465"/>
    </source>
</evidence>
<keyword evidence="4 12" id="KW-0732">Signal</keyword>
<protein>
    <submittedName>
        <fullName evidence="15">SPARC (osteonectin), cwcv and kazal like domains proteoglycan 3</fullName>
    </submittedName>
</protein>
<dbReference type="AlphaFoldDB" id="A0A9L0JB35"/>
<dbReference type="InterPro" id="IPR036058">
    <property type="entry name" value="Kazal_dom_sf"/>
</dbReference>
<evidence type="ECO:0000256" key="12">
    <source>
        <dbReference type="SAM" id="SignalP"/>
    </source>
</evidence>
<dbReference type="Gene3D" id="3.30.60.30">
    <property type="match status" value="1"/>
</dbReference>
<evidence type="ECO:0000256" key="3">
    <source>
        <dbReference type="ARBA" id="ARBA00022530"/>
    </source>
</evidence>
<dbReference type="PANTHER" id="PTHR13866">
    <property type="entry name" value="SPARC OSTEONECTIN"/>
    <property type="match status" value="1"/>
</dbReference>
<evidence type="ECO:0000313" key="15">
    <source>
        <dbReference type="Ensembl" id="ENSEASP00005047222.1"/>
    </source>
</evidence>
<reference evidence="15" key="2">
    <citation type="submission" date="2025-08" db="UniProtKB">
        <authorList>
            <consortium name="Ensembl"/>
        </authorList>
    </citation>
    <scope>IDENTIFICATION</scope>
</reference>
<dbReference type="SUPFAM" id="SSF57610">
    <property type="entry name" value="Thyroglobulin type-1 domain"/>
    <property type="match status" value="1"/>
</dbReference>